<protein>
    <submittedName>
        <fullName evidence="1">Uncharacterized protein</fullName>
    </submittedName>
</protein>
<accession>A0ABD3NZF5</accession>
<sequence length="361" mass="39949">MPRYRMADAPIHCGNDNGPLNVSSDGKQFCGGVIMEPNHCTLPTAGTWEASPEASTPPPLPRRFGVEKHRTPIPLCETMAELIAGNYKGEKNNQEWIPKSCSAVPLSPFVWTKNTKCQATISMIGDGHVRNLFTATVNGLRGVESFVEAHEDKEAKARGIAESYFWKLHRDGTASDRFAAHVDTLMANADLFEDCPCDEVQKCLRVAFIWAPTFIDQLKQLHVVTKEKSDIVIVSPGNAAEPTDLLPPYWVAAYEQLLNEYEFLQLGVVHYPFGIQPEGRDASLAAWTNNSLHAGRMSLLNQREMKHVPTNSKNMTKYACGLGRMDVENDNIIASKPCTDLTDTAHIRALITLHLDALVGH</sequence>
<organism evidence="1 2">
    <name type="scientific">Stephanodiscus triporus</name>
    <dbReference type="NCBI Taxonomy" id="2934178"/>
    <lineage>
        <taxon>Eukaryota</taxon>
        <taxon>Sar</taxon>
        <taxon>Stramenopiles</taxon>
        <taxon>Ochrophyta</taxon>
        <taxon>Bacillariophyta</taxon>
        <taxon>Coscinodiscophyceae</taxon>
        <taxon>Thalassiosirophycidae</taxon>
        <taxon>Stephanodiscales</taxon>
        <taxon>Stephanodiscaceae</taxon>
        <taxon>Stephanodiscus</taxon>
    </lineage>
</organism>
<reference evidence="1 2" key="1">
    <citation type="submission" date="2024-10" db="EMBL/GenBank/DDBJ databases">
        <title>Updated reference genomes for cyclostephanoid diatoms.</title>
        <authorList>
            <person name="Roberts W.R."/>
            <person name="Alverson A.J."/>
        </authorList>
    </citation>
    <scope>NUCLEOTIDE SEQUENCE [LARGE SCALE GENOMIC DNA]</scope>
    <source>
        <strain evidence="1 2">AJA276-08</strain>
    </source>
</reference>
<evidence type="ECO:0000313" key="2">
    <source>
        <dbReference type="Proteomes" id="UP001530315"/>
    </source>
</evidence>
<comment type="caution">
    <text evidence="1">The sequence shown here is derived from an EMBL/GenBank/DDBJ whole genome shotgun (WGS) entry which is preliminary data.</text>
</comment>
<gene>
    <name evidence="1" type="ORF">ACHAW5_003043</name>
</gene>
<dbReference type="Proteomes" id="UP001530315">
    <property type="component" value="Unassembled WGS sequence"/>
</dbReference>
<dbReference type="EMBL" id="JALLAZ020001073">
    <property type="protein sequence ID" value="KAL3781285.1"/>
    <property type="molecule type" value="Genomic_DNA"/>
</dbReference>
<evidence type="ECO:0000313" key="1">
    <source>
        <dbReference type="EMBL" id="KAL3781285.1"/>
    </source>
</evidence>
<dbReference type="AlphaFoldDB" id="A0ABD3NZF5"/>
<proteinExistence type="predicted"/>
<name>A0ABD3NZF5_9STRA</name>
<keyword evidence="2" id="KW-1185">Reference proteome</keyword>